<dbReference type="AlphaFoldDB" id="B5YLX3"/>
<evidence type="ECO:0000313" key="4">
    <source>
        <dbReference type="Proteomes" id="UP000001449"/>
    </source>
</evidence>
<dbReference type="PaxDb" id="35128-Thaps25381"/>
<gene>
    <name evidence="3" type="ORF">THAPS_25381</name>
</gene>
<feature type="domain" description="PH" evidence="2">
    <location>
        <begin position="153"/>
        <end position="318"/>
    </location>
</feature>
<dbReference type="HOGENOM" id="CLU_627781_0_0_1"/>
<dbReference type="SMART" id="SM00233">
    <property type="entry name" value="PH"/>
    <property type="match status" value="1"/>
</dbReference>
<dbReference type="Gene3D" id="2.30.29.30">
    <property type="entry name" value="Pleckstrin-homology domain (PH domain)/Phosphotyrosine-binding domain (PTB)"/>
    <property type="match status" value="1"/>
</dbReference>
<reference evidence="3 4" key="1">
    <citation type="journal article" date="2004" name="Science">
        <title>The genome of the diatom Thalassiosira pseudonana: ecology, evolution, and metabolism.</title>
        <authorList>
            <person name="Armbrust E.V."/>
            <person name="Berges J.A."/>
            <person name="Bowler C."/>
            <person name="Green B.R."/>
            <person name="Martinez D."/>
            <person name="Putnam N.H."/>
            <person name="Zhou S."/>
            <person name="Allen A.E."/>
            <person name="Apt K.E."/>
            <person name="Bechner M."/>
            <person name="Brzezinski M.A."/>
            <person name="Chaal B.K."/>
            <person name="Chiovitti A."/>
            <person name="Davis A.K."/>
            <person name="Demarest M.S."/>
            <person name="Detter J.C."/>
            <person name="Glavina T."/>
            <person name="Goodstein D."/>
            <person name="Hadi M.Z."/>
            <person name="Hellsten U."/>
            <person name="Hildebrand M."/>
            <person name="Jenkins B.D."/>
            <person name="Jurka J."/>
            <person name="Kapitonov V.V."/>
            <person name="Kroger N."/>
            <person name="Lau W.W."/>
            <person name="Lane T.W."/>
            <person name="Larimer F.W."/>
            <person name="Lippmeier J.C."/>
            <person name="Lucas S."/>
            <person name="Medina M."/>
            <person name="Montsant A."/>
            <person name="Obornik M."/>
            <person name="Parker M.S."/>
            <person name="Palenik B."/>
            <person name="Pazour G.J."/>
            <person name="Richardson P.M."/>
            <person name="Rynearson T.A."/>
            <person name="Saito M.A."/>
            <person name="Schwartz D.C."/>
            <person name="Thamatrakoln K."/>
            <person name="Valentin K."/>
            <person name="Vardi A."/>
            <person name="Wilkerson F.P."/>
            <person name="Rokhsar D.S."/>
        </authorList>
    </citation>
    <scope>NUCLEOTIDE SEQUENCE [LARGE SCALE GENOMIC DNA]</scope>
    <source>
        <strain evidence="3 4">CCMP1335</strain>
    </source>
</reference>
<proteinExistence type="predicted"/>
<dbReference type="SUPFAM" id="SSF50729">
    <property type="entry name" value="PH domain-like"/>
    <property type="match status" value="1"/>
</dbReference>
<dbReference type="eggNOG" id="ENOG502R8U5">
    <property type="taxonomic scope" value="Eukaryota"/>
</dbReference>
<feature type="region of interest" description="Disordered" evidence="1">
    <location>
        <begin position="49"/>
        <end position="79"/>
    </location>
</feature>
<feature type="region of interest" description="Disordered" evidence="1">
    <location>
        <begin position="350"/>
        <end position="412"/>
    </location>
</feature>
<dbReference type="RefSeq" id="XP_002295592.1">
    <property type="nucleotide sequence ID" value="XM_002295556.1"/>
</dbReference>
<dbReference type="PROSITE" id="PS50003">
    <property type="entry name" value="PH_DOMAIN"/>
    <property type="match status" value="1"/>
</dbReference>
<dbReference type="GeneID" id="7442997"/>
<dbReference type="KEGG" id="tps:THAPS_25381"/>
<reference evidence="3 4" key="2">
    <citation type="journal article" date="2008" name="Nature">
        <title>The Phaeodactylum genome reveals the evolutionary history of diatom genomes.</title>
        <authorList>
            <person name="Bowler C."/>
            <person name="Allen A.E."/>
            <person name="Badger J.H."/>
            <person name="Grimwood J."/>
            <person name="Jabbari K."/>
            <person name="Kuo A."/>
            <person name="Maheswari U."/>
            <person name="Martens C."/>
            <person name="Maumus F."/>
            <person name="Otillar R.P."/>
            <person name="Rayko E."/>
            <person name="Salamov A."/>
            <person name="Vandepoele K."/>
            <person name="Beszteri B."/>
            <person name="Gruber A."/>
            <person name="Heijde M."/>
            <person name="Katinka M."/>
            <person name="Mock T."/>
            <person name="Valentin K."/>
            <person name="Verret F."/>
            <person name="Berges J.A."/>
            <person name="Brownlee C."/>
            <person name="Cadoret J.P."/>
            <person name="Chiovitti A."/>
            <person name="Choi C.J."/>
            <person name="Coesel S."/>
            <person name="De Martino A."/>
            <person name="Detter J.C."/>
            <person name="Durkin C."/>
            <person name="Falciatore A."/>
            <person name="Fournet J."/>
            <person name="Haruta M."/>
            <person name="Huysman M.J."/>
            <person name="Jenkins B.D."/>
            <person name="Jiroutova K."/>
            <person name="Jorgensen R.E."/>
            <person name="Joubert Y."/>
            <person name="Kaplan A."/>
            <person name="Kroger N."/>
            <person name="Kroth P.G."/>
            <person name="La Roche J."/>
            <person name="Lindquist E."/>
            <person name="Lommer M."/>
            <person name="Martin-Jezequel V."/>
            <person name="Lopez P.J."/>
            <person name="Lucas S."/>
            <person name="Mangogna M."/>
            <person name="McGinnis K."/>
            <person name="Medlin L.K."/>
            <person name="Montsant A."/>
            <person name="Oudot-Le Secq M.P."/>
            <person name="Napoli C."/>
            <person name="Obornik M."/>
            <person name="Parker M.S."/>
            <person name="Petit J.L."/>
            <person name="Porcel B.M."/>
            <person name="Poulsen N."/>
            <person name="Robison M."/>
            <person name="Rychlewski L."/>
            <person name="Rynearson T.A."/>
            <person name="Schmutz J."/>
            <person name="Shapiro H."/>
            <person name="Siaut M."/>
            <person name="Stanley M."/>
            <person name="Sussman M.R."/>
            <person name="Taylor A.R."/>
            <person name="Vardi A."/>
            <person name="von Dassow P."/>
            <person name="Vyverman W."/>
            <person name="Willis A."/>
            <person name="Wyrwicz L.S."/>
            <person name="Rokhsar D.S."/>
            <person name="Weissenbach J."/>
            <person name="Armbrust E.V."/>
            <person name="Green B.R."/>
            <person name="Van de Peer Y."/>
            <person name="Grigoriev I.V."/>
        </authorList>
    </citation>
    <scope>NUCLEOTIDE SEQUENCE [LARGE SCALE GENOMIC DNA]</scope>
    <source>
        <strain evidence="3 4">CCMP1335</strain>
    </source>
</reference>
<dbReference type="InterPro" id="IPR011993">
    <property type="entry name" value="PH-like_dom_sf"/>
</dbReference>
<keyword evidence="4" id="KW-1185">Reference proteome</keyword>
<organism evidence="3 4">
    <name type="scientific">Thalassiosira pseudonana</name>
    <name type="common">Marine diatom</name>
    <name type="synonym">Cyclotella nana</name>
    <dbReference type="NCBI Taxonomy" id="35128"/>
    <lineage>
        <taxon>Eukaryota</taxon>
        <taxon>Sar</taxon>
        <taxon>Stramenopiles</taxon>
        <taxon>Ochrophyta</taxon>
        <taxon>Bacillariophyta</taxon>
        <taxon>Coscinodiscophyceae</taxon>
        <taxon>Thalassiosirophycidae</taxon>
        <taxon>Thalassiosirales</taxon>
        <taxon>Thalassiosiraceae</taxon>
        <taxon>Thalassiosira</taxon>
    </lineage>
</organism>
<dbReference type="Proteomes" id="UP000001449">
    <property type="component" value="Chromosome 18"/>
</dbReference>
<feature type="compositionally biased region" description="Gly residues" evidence="1">
    <location>
        <begin position="252"/>
        <end position="263"/>
    </location>
</feature>
<evidence type="ECO:0000313" key="3">
    <source>
        <dbReference type="EMBL" id="ACI64309.1"/>
    </source>
</evidence>
<dbReference type="InParanoid" id="B5YLX3"/>
<accession>B5YLX3</accession>
<evidence type="ECO:0000256" key="1">
    <source>
        <dbReference type="SAM" id="MobiDB-lite"/>
    </source>
</evidence>
<feature type="region of interest" description="Disordered" evidence="1">
    <location>
        <begin position="240"/>
        <end position="267"/>
    </location>
</feature>
<name>B5YLX3_THAPS</name>
<protein>
    <recommendedName>
        <fullName evidence="2">PH domain-containing protein</fullName>
    </recommendedName>
</protein>
<dbReference type="InterPro" id="IPR001849">
    <property type="entry name" value="PH_domain"/>
</dbReference>
<sequence length="437" mass="46814">MTSSNYLNMPLVDELDIQSCLTSHTDKSEDYFNSSLIKGVVIGKDELKLRGARGGGGKNRMQSDYNSASSSNSSSNTVNGGGQACPCCQRYVHHANCQTTTSTTSSIPQPIATSAPFALSHQPNFASHLTMAAPPLVPGDTVRNSLGQFTIDTTIVQGWLHKKGTGGDFWGGRWWKPRWVTLALASANSANNNSISSSSGGGGGLVPIPILLTHRAPGVPYPVTIIPLNDATVVMAVDRTNGGDERRSSGGKSVGDGGGASDGGGEEEWNRHCFQIVHTKASTSNNNATTATVDPTRIFTAPLQERNEWAFAINKTLMDYEKRLVTARRTEANAHNSSHRRDLSAEFNIEATNGGRLSRSPIRPASSLKGRMRSPSPTRMGGGGLPPTSPRRLMRSLSPLNSRGMSLPLSPKKEVVLELELDSDDDDEDDEMKLITP</sequence>
<evidence type="ECO:0000259" key="2">
    <source>
        <dbReference type="PROSITE" id="PS50003"/>
    </source>
</evidence>
<dbReference type="EMBL" id="CP001159">
    <property type="protein sequence ID" value="ACI64309.1"/>
    <property type="molecule type" value="Genomic_DNA"/>
</dbReference>
<feature type="compositionally biased region" description="Low complexity" evidence="1">
    <location>
        <begin position="66"/>
        <end position="76"/>
    </location>
</feature>